<dbReference type="RefSeq" id="WP_092435630.1">
    <property type="nucleotide sequence ID" value="NZ_FMYP01000007.1"/>
</dbReference>
<reference evidence="1 2" key="1">
    <citation type="submission" date="2016-09" db="EMBL/GenBank/DDBJ databases">
        <authorList>
            <person name="Capua I."/>
            <person name="De Benedictis P."/>
            <person name="Joannis T."/>
            <person name="Lombin L.H."/>
            <person name="Cattoli G."/>
        </authorList>
    </citation>
    <scope>NUCLEOTIDE SEQUENCE [LARGE SCALE GENOMIC DNA]</scope>
    <source>
        <strain evidence="1 2">A7P-90m</strain>
    </source>
</reference>
<keyword evidence="1" id="KW-0808">Transferase</keyword>
<keyword evidence="2" id="KW-1185">Reference proteome</keyword>
<dbReference type="AlphaFoldDB" id="A0A1G6H553"/>
<dbReference type="OrthoDB" id="5288719at2"/>
<keyword evidence="1" id="KW-0418">Kinase</keyword>
<evidence type="ECO:0000313" key="1">
    <source>
        <dbReference type="EMBL" id="SDB89321.1"/>
    </source>
</evidence>
<name>A0A1G6H553_9BACT</name>
<proteinExistence type="predicted"/>
<dbReference type="InterPro" id="IPR020568">
    <property type="entry name" value="Ribosomal_Su5_D2-typ_SF"/>
</dbReference>
<gene>
    <name evidence="1" type="ORF">SAMN05216323_100715</name>
</gene>
<accession>A0A1G6H553</accession>
<sequence>MNFKAHGKLLLSGEYLVLSGAEALAIPLKFGQELSVSEGPINQITWISKSPTGIWFSATFKENSQIIEASSEKSAQFVSGIILAINSLRSNFFQQFIGKTITITADFNMSWGLGSSSSLIGLLAQLAAVDPLTLHRMVSNGSGYDAVAAVSSGAFLYNLRNGVATITPTTLSPVFSHGVYFAYLGKKEDSQAGVSRFLRSEKVWPSGMIDEISTISYSMAHAESIPHLCQLMERHEEIISEVLGIKPLKQLRFNDFEGSVKSLGAWGGDFAMFCSSLPTNQVYSYIAAKGLTPIFRFNDITLGYD</sequence>
<dbReference type="STRING" id="1640674.SAMN05216323_100715"/>
<dbReference type="GO" id="GO:0016301">
    <property type="term" value="F:kinase activity"/>
    <property type="evidence" value="ECO:0007669"/>
    <property type="project" value="UniProtKB-KW"/>
</dbReference>
<protein>
    <submittedName>
        <fullName evidence="1">Mevalonate kinase</fullName>
    </submittedName>
</protein>
<dbReference type="Gene3D" id="3.30.230.10">
    <property type="match status" value="1"/>
</dbReference>
<dbReference type="EMBL" id="FMYP01000007">
    <property type="protein sequence ID" value="SDB89321.1"/>
    <property type="molecule type" value="Genomic_DNA"/>
</dbReference>
<dbReference type="SUPFAM" id="SSF54211">
    <property type="entry name" value="Ribosomal protein S5 domain 2-like"/>
    <property type="match status" value="1"/>
</dbReference>
<dbReference type="Proteomes" id="UP000199452">
    <property type="component" value="Unassembled WGS sequence"/>
</dbReference>
<evidence type="ECO:0000313" key="2">
    <source>
        <dbReference type="Proteomes" id="UP000199452"/>
    </source>
</evidence>
<dbReference type="InterPro" id="IPR014721">
    <property type="entry name" value="Ribsml_uS5_D2-typ_fold_subgr"/>
</dbReference>
<organism evidence="1 2">
    <name type="scientific">Williamwhitmania taraxaci</name>
    <dbReference type="NCBI Taxonomy" id="1640674"/>
    <lineage>
        <taxon>Bacteria</taxon>
        <taxon>Pseudomonadati</taxon>
        <taxon>Bacteroidota</taxon>
        <taxon>Bacteroidia</taxon>
        <taxon>Bacteroidales</taxon>
        <taxon>Williamwhitmaniaceae</taxon>
        <taxon>Williamwhitmania</taxon>
    </lineage>
</organism>
<dbReference type="InterPro" id="IPR047765">
    <property type="entry name" value="GHMP_GYDIA-like"/>
</dbReference>
<dbReference type="NCBIfam" id="NF040656">
    <property type="entry name" value="GHMP_GYDIA"/>
    <property type="match status" value="1"/>
</dbReference>